<protein>
    <submittedName>
        <fullName evidence="9">AzlC family ABC transporter permease</fullName>
    </submittedName>
</protein>
<comment type="caution">
    <text evidence="9">The sequence shown here is derived from an EMBL/GenBank/DDBJ whole genome shotgun (WGS) entry which is preliminary data.</text>
</comment>
<comment type="similarity">
    <text evidence="2">Belongs to the AzlC family.</text>
</comment>
<sequence>MSFGNHRTQFWLGVRNLLPLVSGVLPFGLIAGAQGVSLGMTPETIMAMTLLFFAGSAQLAAYQLIQDNAPFVIILVTSIVVNLRFAIYSVTFAPLLAPLRKHQRWPIAYLLSDQVYGLCAIPEQMAKSDGERLWYLIGVASSMWLSWVLSVVAGVAVGASIPAEWSLEFTIPLAFLAMLVATITRPVMLVVAIISGSCAVLFQQLPYNSGFIVAIVAGVSVGLLMPDNQRTEPTKAHSEEKC</sequence>
<keyword evidence="10" id="KW-1185">Reference proteome</keyword>
<evidence type="ECO:0000313" key="10">
    <source>
        <dbReference type="Proteomes" id="UP000565262"/>
    </source>
</evidence>
<evidence type="ECO:0000256" key="5">
    <source>
        <dbReference type="ARBA" id="ARBA00022692"/>
    </source>
</evidence>
<dbReference type="PANTHER" id="PTHR34979:SF1">
    <property type="entry name" value="INNER MEMBRANE PROTEIN YGAZ"/>
    <property type="match status" value="1"/>
</dbReference>
<evidence type="ECO:0000256" key="7">
    <source>
        <dbReference type="ARBA" id="ARBA00023136"/>
    </source>
</evidence>
<keyword evidence="4" id="KW-1003">Cell membrane</keyword>
<evidence type="ECO:0000256" key="6">
    <source>
        <dbReference type="ARBA" id="ARBA00022989"/>
    </source>
</evidence>
<evidence type="ECO:0000256" key="4">
    <source>
        <dbReference type="ARBA" id="ARBA00022475"/>
    </source>
</evidence>
<gene>
    <name evidence="9" type="ORF">H4O21_16820</name>
</gene>
<feature type="transmembrane region" description="Helical" evidence="8">
    <location>
        <begin position="133"/>
        <end position="157"/>
    </location>
</feature>
<keyword evidence="6 8" id="KW-1133">Transmembrane helix</keyword>
<evidence type="ECO:0000256" key="2">
    <source>
        <dbReference type="ARBA" id="ARBA00010735"/>
    </source>
</evidence>
<dbReference type="Proteomes" id="UP000565262">
    <property type="component" value="Unassembled WGS sequence"/>
</dbReference>
<feature type="transmembrane region" description="Helical" evidence="8">
    <location>
        <begin position="205"/>
        <end position="225"/>
    </location>
</feature>
<feature type="transmembrane region" description="Helical" evidence="8">
    <location>
        <begin position="169"/>
        <end position="193"/>
    </location>
</feature>
<feature type="transmembrane region" description="Helical" evidence="8">
    <location>
        <begin position="45"/>
        <end position="65"/>
    </location>
</feature>
<dbReference type="EMBL" id="JACJFM010000026">
    <property type="protein sequence ID" value="MBB1488268.1"/>
    <property type="molecule type" value="Genomic_DNA"/>
</dbReference>
<feature type="transmembrane region" description="Helical" evidence="8">
    <location>
        <begin position="12"/>
        <end position="33"/>
    </location>
</feature>
<dbReference type="AlphaFoldDB" id="A0A839ITH6"/>
<keyword evidence="3" id="KW-0813">Transport</keyword>
<feature type="transmembrane region" description="Helical" evidence="8">
    <location>
        <begin position="71"/>
        <end position="97"/>
    </location>
</feature>
<dbReference type="RefSeq" id="WP_182810042.1">
    <property type="nucleotide sequence ID" value="NZ_JACJFM010000026.1"/>
</dbReference>
<dbReference type="Pfam" id="PF03591">
    <property type="entry name" value="AzlC"/>
    <property type="match status" value="1"/>
</dbReference>
<evidence type="ECO:0000256" key="1">
    <source>
        <dbReference type="ARBA" id="ARBA00004651"/>
    </source>
</evidence>
<reference evidence="9 10" key="1">
    <citation type="submission" date="2020-08" db="EMBL/GenBank/DDBJ databases">
        <title>Oceanospirillum sp. nov. isolated from marine sediment.</title>
        <authorList>
            <person name="Ji X."/>
        </authorList>
    </citation>
    <scope>NUCLEOTIDE SEQUENCE [LARGE SCALE GENOMIC DNA]</scope>
    <source>
        <strain evidence="9 10">D5</strain>
    </source>
</reference>
<evidence type="ECO:0000256" key="8">
    <source>
        <dbReference type="SAM" id="Phobius"/>
    </source>
</evidence>
<organism evidence="9 10">
    <name type="scientific">Oceanospirillum sediminis</name>
    <dbReference type="NCBI Taxonomy" id="2760088"/>
    <lineage>
        <taxon>Bacteria</taxon>
        <taxon>Pseudomonadati</taxon>
        <taxon>Pseudomonadota</taxon>
        <taxon>Gammaproteobacteria</taxon>
        <taxon>Oceanospirillales</taxon>
        <taxon>Oceanospirillaceae</taxon>
        <taxon>Oceanospirillum</taxon>
    </lineage>
</organism>
<proteinExistence type="inferred from homology"/>
<comment type="subcellular location">
    <subcellularLocation>
        <location evidence="1">Cell membrane</location>
        <topology evidence="1">Multi-pass membrane protein</topology>
    </subcellularLocation>
</comment>
<name>A0A839ITH6_9GAMM</name>
<evidence type="ECO:0000256" key="3">
    <source>
        <dbReference type="ARBA" id="ARBA00022448"/>
    </source>
</evidence>
<dbReference type="InterPro" id="IPR011606">
    <property type="entry name" value="Brnchd-chn_aa_trnsp_permease"/>
</dbReference>
<dbReference type="GO" id="GO:0005886">
    <property type="term" value="C:plasma membrane"/>
    <property type="evidence" value="ECO:0007669"/>
    <property type="project" value="UniProtKB-SubCell"/>
</dbReference>
<evidence type="ECO:0000313" key="9">
    <source>
        <dbReference type="EMBL" id="MBB1488268.1"/>
    </source>
</evidence>
<dbReference type="PANTHER" id="PTHR34979">
    <property type="entry name" value="INNER MEMBRANE PROTEIN YGAZ"/>
    <property type="match status" value="1"/>
</dbReference>
<keyword evidence="5 8" id="KW-0812">Transmembrane</keyword>
<accession>A0A839ITH6</accession>
<dbReference type="GO" id="GO:1903785">
    <property type="term" value="P:L-valine transmembrane transport"/>
    <property type="evidence" value="ECO:0007669"/>
    <property type="project" value="TreeGrafter"/>
</dbReference>
<keyword evidence="7 8" id="KW-0472">Membrane</keyword>